<dbReference type="GO" id="GO:0007154">
    <property type="term" value="P:cell communication"/>
    <property type="evidence" value="ECO:0007669"/>
    <property type="project" value="InterPro"/>
</dbReference>
<dbReference type="InterPro" id="IPR032452">
    <property type="entry name" value="Na_Ca_Ex_C-exten"/>
</dbReference>
<keyword evidence="9" id="KW-0732">Signal</keyword>
<name>A0A814CVI9_9BILA</name>
<evidence type="ECO:0000256" key="9">
    <source>
        <dbReference type="ARBA" id="ARBA00022729"/>
    </source>
</evidence>
<keyword evidence="16 20" id="KW-0472">Membrane</keyword>
<evidence type="ECO:0000256" key="10">
    <source>
        <dbReference type="ARBA" id="ARBA00022737"/>
    </source>
</evidence>
<keyword evidence="11" id="KW-0106">Calcium</keyword>
<evidence type="ECO:0000256" key="15">
    <source>
        <dbReference type="ARBA" id="ARBA00023065"/>
    </source>
</evidence>
<keyword evidence="17" id="KW-0325">Glycoprotein</keyword>
<dbReference type="SUPFAM" id="SSF141072">
    <property type="entry name" value="CalX-like"/>
    <property type="match status" value="2"/>
</dbReference>
<dbReference type="GO" id="GO:0005516">
    <property type="term" value="F:calmodulin binding"/>
    <property type="evidence" value="ECO:0007669"/>
    <property type="project" value="UniProtKB-KW"/>
</dbReference>
<feature type="transmembrane region" description="Helical" evidence="20">
    <location>
        <begin position="812"/>
        <end position="831"/>
    </location>
</feature>
<feature type="transmembrane region" description="Helical" evidence="20">
    <location>
        <begin position="862"/>
        <end position="882"/>
    </location>
</feature>
<keyword evidence="12" id="KW-0112">Calmodulin-binding</keyword>
<dbReference type="InterPro" id="IPR044880">
    <property type="entry name" value="NCX_ion-bd_dom_sf"/>
</dbReference>
<evidence type="ECO:0000256" key="1">
    <source>
        <dbReference type="ARBA" id="ARBA00004651"/>
    </source>
</evidence>
<keyword evidence="3" id="KW-0813">Transport</keyword>
<evidence type="ECO:0000256" key="13">
    <source>
        <dbReference type="ARBA" id="ARBA00022989"/>
    </source>
</evidence>
<feature type="transmembrane region" description="Helical" evidence="20">
    <location>
        <begin position="177"/>
        <end position="197"/>
    </location>
</feature>
<evidence type="ECO:0000256" key="5">
    <source>
        <dbReference type="ARBA" id="ARBA00022475"/>
    </source>
</evidence>
<dbReference type="SMART" id="SM00237">
    <property type="entry name" value="Calx_beta"/>
    <property type="match status" value="2"/>
</dbReference>
<dbReference type="PANTHER" id="PTHR11878">
    <property type="entry name" value="SODIUM/CALCIUM EXCHANGER"/>
    <property type="match status" value="1"/>
</dbReference>
<dbReference type="Pfam" id="PF16494">
    <property type="entry name" value="Na_Ca_ex_C"/>
    <property type="match status" value="1"/>
</dbReference>
<dbReference type="InterPro" id="IPR003644">
    <property type="entry name" value="Calx_beta"/>
</dbReference>
<evidence type="ECO:0000256" key="14">
    <source>
        <dbReference type="ARBA" id="ARBA00023053"/>
    </source>
</evidence>
<organism evidence="22 23">
    <name type="scientific">Rotaria sordida</name>
    <dbReference type="NCBI Taxonomy" id="392033"/>
    <lineage>
        <taxon>Eukaryota</taxon>
        <taxon>Metazoa</taxon>
        <taxon>Spiralia</taxon>
        <taxon>Gnathifera</taxon>
        <taxon>Rotifera</taxon>
        <taxon>Eurotatoria</taxon>
        <taxon>Bdelloidea</taxon>
        <taxon>Philodinida</taxon>
        <taxon>Philodinidae</taxon>
        <taxon>Rotaria</taxon>
    </lineage>
</organism>
<evidence type="ECO:0000256" key="2">
    <source>
        <dbReference type="ARBA" id="ARBA00007489"/>
    </source>
</evidence>
<evidence type="ECO:0000256" key="8">
    <source>
        <dbReference type="ARBA" id="ARBA00022723"/>
    </source>
</evidence>
<dbReference type="GO" id="GO:0098703">
    <property type="term" value="P:calcium ion import across plasma membrane"/>
    <property type="evidence" value="ECO:0007669"/>
    <property type="project" value="TreeGrafter"/>
</dbReference>
<reference evidence="22" key="1">
    <citation type="submission" date="2021-02" db="EMBL/GenBank/DDBJ databases">
        <authorList>
            <person name="Nowell W R."/>
        </authorList>
    </citation>
    <scope>NUCLEOTIDE SEQUENCE</scope>
</reference>
<feature type="domain" description="Calx-beta" evidence="21">
    <location>
        <begin position="431"/>
        <end position="530"/>
    </location>
</feature>
<gene>
    <name evidence="22" type="ORF">ZHD862_LOCUS9695</name>
</gene>
<keyword evidence="6" id="KW-0109">Calcium transport</keyword>
<evidence type="ECO:0000256" key="12">
    <source>
        <dbReference type="ARBA" id="ARBA00022860"/>
    </source>
</evidence>
<dbReference type="PRINTS" id="PR01259">
    <property type="entry name" value="NACAEXCHNGR"/>
</dbReference>
<evidence type="ECO:0000313" key="23">
    <source>
        <dbReference type="Proteomes" id="UP000663864"/>
    </source>
</evidence>
<dbReference type="NCBIfam" id="TIGR00845">
    <property type="entry name" value="caca"/>
    <property type="match status" value="1"/>
</dbReference>
<sequence length="960" mass="107661">MIISLGCKHVYHHHHHYHSVIHFIASLVIHDANDLNQSQTIEFSNNSLNTCSKTLTNCSSQNGLIIPMWRPQHGISIGDRISRAIVYLLALIYLFIGVAIISDRFMASIEVITSQKRELRKKNPDGTISITTVAIWNETVSNLTLMALGSSAPEILLSIIEVVGKNFKSGDLGPGTIVGSAAFNLFVIIAICIVSIPTGEVRRIRHQRVFFVTTAWSIFAYIWLWAIVAKISPGYIEVWEGTLTFLFFPLTVLSAYIVDTKVGQFIRIRITARKRISQLDDHKTTSLPINVDDLEQKNMLDGTNKNSLGQSTKDILPRKKTHSSITGALMDQLGSSSGGLDETLVADQIESQQRDEFIDIWRQLRKQYPNYDMHTLNDMAAVEMMNRVPKSRAYYRIQATKRLGGGGGNVKRKLLEKLNEPDKNDLLDKQQLINDTTSQITKIRFEPNHYTVLENAGHVILHVLRTDGNLRNTVYVDYTTEDGTATHGADYESAEGTLIFYPMETHKHIQVKIIDDDIFEEDEHFSVKLSNLKIKDNQGRLTPGEFDKSVQLIEPSTAIVMVIDDDHSGLFVFDNDEKTVVESDGHIEILVLRTSGARGRVRVPFITQDETALHEKDYIAKTGEVIFENNENEKKISIDIIDHDQYQRNETFLVQLGEPSLVSDDDETEEIAMSEHEKLIADLGKPRLGERNTIRIRIRESKEFKNAVDKALYKANTAILVGTSTWLEQFKQAFSVKDDDDDVVVESGDTSDEDEKPATCKDYMLHFISFFWKFLFAFVPPTSLAGGWLCFVVSILIIGMLTAVIGDLATHFGCTIGLTDTMTAIAFVALGTSLPDTFASKVAAEHDKYADSSIGNVNGSNAVNVFLGIGLPWAMSAWYHYFKQTKFEVEKGSLSFSVTLFCSFAGIAIILLMIRRLKFFGGGELGGPTKYRIISSLLFLLLWIAYLVLSGLENYCHIRV</sequence>
<feature type="transmembrane region" description="Helical" evidence="20">
    <location>
        <begin position="209"/>
        <end position="229"/>
    </location>
</feature>
<dbReference type="GO" id="GO:0005432">
    <property type="term" value="F:calcium:sodium antiporter activity"/>
    <property type="evidence" value="ECO:0007669"/>
    <property type="project" value="InterPro"/>
</dbReference>
<dbReference type="PANTHER" id="PTHR11878:SF65">
    <property type="entry name" value="NA_CA-EXCHANGE PROTEIN, ISOFORM G"/>
    <property type="match status" value="1"/>
</dbReference>
<comment type="catalytic activity">
    <reaction evidence="19">
        <text>Ca(2+)(in) + 3 Na(+)(out) = Ca(2+)(out) + 3 Na(+)(in)</text>
        <dbReference type="Rhea" id="RHEA:69955"/>
        <dbReference type="ChEBI" id="CHEBI:29101"/>
        <dbReference type="ChEBI" id="CHEBI:29108"/>
    </reaction>
</comment>
<evidence type="ECO:0000256" key="17">
    <source>
        <dbReference type="ARBA" id="ARBA00023180"/>
    </source>
</evidence>
<protein>
    <recommendedName>
        <fullName evidence="21">Calx-beta domain-containing protein</fullName>
    </recommendedName>
</protein>
<keyword evidence="14" id="KW-0915">Sodium</keyword>
<dbReference type="GO" id="GO:0042383">
    <property type="term" value="C:sarcolemma"/>
    <property type="evidence" value="ECO:0007669"/>
    <property type="project" value="TreeGrafter"/>
</dbReference>
<evidence type="ECO:0000256" key="19">
    <source>
        <dbReference type="ARBA" id="ARBA00033667"/>
    </source>
</evidence>
<keyword evidence="5" id="KW-1003">Cell membrane</keyword>
<keyword evidence="7 20" id="KW-0812">Transmembrane</keyword>
<comment type="similarity">
    <text evidence="2">Belongs to the Ca(2+):cation antiporter (CaCA) (TC 2.A.19) family. SLC8 subfamily.</text>
</comment>
<evidence type="ECO:0000256" key="18">
    <source>
        <dbReference type="ARBA" id="ARBA00023201"/>
    </source>
</evidence>
<comment type="caution">
    <text evidence="22">The sequence shown here is derived from an EMBL/GenBank/DDBJ whole genome shotgun (WGS) entry which is preliminary data.</text>
</comment>
<evidence type="ECO:0000256" key="20">
    <source>
        <dbReference type="SAM" id="Phobius"/>
    </source>
</evidence>
<dbReference type="EMBL" id="CAJNOT010000336">
    <property type="protein sequence ID" value="CAF0945246.1"/>
    <property type="molecule type" value="Genomic_DNA"/>
</dbReference>
<feature type="transmembrane region" description="Helical" evidence="20">
    <location>
        <begin position="894"/>
        <end position="914"/>
    </location>
</feature>
<dbReference type="InterPro" id="IPR004837">
    <property type="entry name" value="NaCa_Exmemb"/>
</dbReference>
<dbReference type="Proteomes" id="UP000663864">
    <property type="component" value="Unassembled WGS sequence"/>
</dbReference>
<keyword evidence="10" id="KW-0677">Repeat</keyword>
<keyword evidence="4" id="KW-0050">Antiport</keyword>
<dbReference type="InterPro" id="IPR004836">
    <property type="entry name" value="Na_Ca_Ex"/>
</dbReference>
<keyword evidence="8" id="KW-0479">Metal-binding</keyword>
<keyword evidence="18" id="KW-0739">Sodium transport</keyword>
<evidence type="ECO:0000256" key="7">
    <source>
        <dbReference type="ARBA" id="ARBA00022692"/>
    </source>
</evidence>
<evidence type="ECO:0000256" key="16">
    <source>
        <dbReference type="ARBA" id="ARBA00023136"/>
    </source>
</evidence>
<dbReference type="GO" id="GO:0030424">
    <property type="term" value="C:axon"/>
    <property type="evidence" value="ECO:0007669"/>
    <property type="project" value="TreeGrafter"/>
</dbReference>
<accession>A0A814CVI9</accession>
<evidence type="ECO:0000259" key="21">
    <source>
        <dbReference type="SMART" id="SM00237"/>
    </source>
</evidence>
<feature type="transmembrane region" description="Helical" evidence="20">
    <location>
        <begin position="763"/>
        <end position="779"/>
    </location>
</feature>
<dbReference type="AlphaFoldDB" id="A0A814CVI9"/>
<feature type="transmembrane region" description="Helical" evidence="20">
    <location>
        <begin position="934"/>
        <end position="952"/>
    </location>
</feature>
<dbReference type="Pfam" id="PF01699">
    <property type="entry name" value="Na_Ca_ex"/>
    <property type="match status" value="2"/>
</dbReference>
<keyword evidence="15" id="KW-0406">Ion transport</keyword>
<dbReference type="InterPro" id="IPR051171">
    <property type="entry name" value="CaCA"/>
</dbReference>
<feature type="transmembrane region" description="Helical" evidence="20">
    <location>
        <begin position="785"/>
        <end position="805"/>
    </location>
</feature>
<dbReference type="Gene3D" id="2.60.40.2030">
    <property type="match status" value="2"/>
</dbReference>
<evidence type="ECO:0000313" key="22">
    <source>
        <dbReference type="EMBL" id="CAF0945246.1"/>
    </source>
</evidence>
<feature type="transmembrane region" description="Helical" evidence="20">
    <location>
        <begin position="84"/>
        <end position="102"/>
    </location>
</feature>
<feature type="transmembrane region" description="Helical" evidence="20">
    <location>
        <begin position="241"/>
        <end position="258"/>
    </location>
</feature>
<feature type="domain" description="Calx-beta" evidence="21">
    <location>
        <begin position="558"/>
        <end position="657"/>
    </location>
</feature>
<dbReference type="Pfam" id="PF03160">
    <property type="entry name" value="Calx-beta"/>
    <property type="match status" value="1"/>
</dbReference>
<evidence type="ECO:0000256" key="3">
    <source>
        <dbReference type="ARBA" id="ARBA00022448"/>
    </source>
</evidence>
<evidence type="ECO:0000256" key="11">
    <source>
        <dbReference type="ARBA" id="ARBA00022837"/>
    </source>
</evidence>
<evidence type="ECO:0000256" key="4">
    <source>
        <dbReference type="ARBA" id="ARBA00022449"/>
    </source>
</evidence>
<evidence type="ECO:0000256" key="6">
    <source>
        <dbReference type="ARBA" id="ARBA00022568"/>
    </source>
</evidence>
<dbReference type="Gene3D" id="1.20.1420.30">
    <property type="entry name" value="NCX, central ion-binding region"/>
    <property type="match status" value="2"/>
</dbReference>
<dbReference type="InterPro" id="IPR038081">
    <property type="entry name" value="CalX-like_sf"/>
</dbReference>
<proteinExistence type="inferred from homology"/>
<comment type="subcellular location">
    <subcellularLocation>
        <location evidence="1">Cell membrane</location>
        <topology evidence="1">Multi-pass membrane protein</topology>
    </subcellularLocation>
</comment>
<dbReference type="GO" id="GO:0046872">
    <property type="term" value="F:metal ion binding"/>
    <property type="evidence" value="ECO:0007669"/>
    <property type="project" value="UniProtKB-KW"/>
</dbReference>
<keyword evidence="13 20" id="KW-1133">Transmembrane helix</keyword>
<dbReference type="GO" id="GO:0098794">
    <property type="term" value="C:postsynapse"/>
    <property type="evidence" value="ECO:0007669"/>
    <property type="project" value="TreeGrafter"/>
</dbReference>